<accession>A0A3B8DXV4</accession>
<dbReference type="EMBL" id="MH880817">
    <property type="protein sequence ID" value="AYJ73548.1"/>
    <property type="molecule type" value="Genomic_DNA"/>
</dbReference>
<feature type="compositionally biased region" description="Basic and acidic residues" evidence="1">
    <location>
        <begin position="81"/>
        <end position="93"/>
    </location>
</feature>
<protein>
    <submittedName>
        <fullName evidence="2">Uncharacterized protein</fullName>
    </submittedName>
</protein>
<keyword evidence="3" id="KW-1185">Reference proteome</keyword>
<gene>
    <name evidence="2" type="ORF">EFV12PHI1_RNA11</name>
</gene>
<dbReference type="Proteomes" id="UP000266942">
    <property type="component" value="Segment"/>
</dbReference>
<name>A0A3B8DXV4_9CAUD</name>
<sequence length="146" mass="16733">MTTKVKETKSKVKNGERTPKEFVAGMKRSKKDLSQTQVVTSLMENYPELTPKDIQEITGIKRGTIYTIQSRLRSAHRKEHTKTADTPHMDKVESISETMSPEAIGKQDLFNRLADVYLKKIEETEDIEEASKYNTLLIQVMESLDK</sequence>
<evidence type="ECO:0000313" key="2">
    <source>
        <dbReference type="EMBL" id="AYJ73548.1"/>
    </source>
</evidence>
<feature type="region of interest" description="Disordered" evidence="1">
    <location>
        <begin position="1"/>
        <end position="21"/>
    </location>
</feature>
<proteinExistence type="predicted"/>
<reference evidence="2 3" key="1">
    <citation type="submission" date="2018-09" db="EMBL/GenBank/DDBJ databases">
        <title>Predictable molecular adaptation of coevolving Enterococcus faecium and a widespread lytic phage.</title>
        <authorList>
            <person name="Wandro S."/>
            <person name="Oliver A."/>
            <person name="Gallagher T."/>
            <person name="Weihe C."/>
            <person name="England W."/>
            <person name="Martiny J."/>
            <person name="Whiteson K."/>
        </authorList>
    </citation>
    <scope>NUCLEOTIDE SEQUENCE [LARGE SCALE GENOMIC DNA]</scope>
</reference>
<evidence type="ECO:0000313" key="3">
    <source>
        <dbReference type="Proteomes" id="UP000266942"/>
    </source>
</evidence>
<feature type="compositionally biased region" description="Basic and acidic residues" evidence="1">
    <location>
        <begin position="1"/>
        <end position="20"/>
    </location>
</feature>
<organism evidence="2 3">
    <name type="scientific">Enterococcus phage EfV12-phi1</name>
    <dbReference type="NCBI Taxonomy" id="2315766"/>
    <lineage>
        <taxon>Viruses</taxon>
        <taxon>Duplodnaviria</taxon>
        <taxon>Heunggongvirae</taxon>
        <taxon>Uroviricota</taxon>
        <taxon>Caudoviricetes</taxon>
        <taxon>Herelleviridae</taxon>
        <taxon>Brockvirinae</taxon>
        <taxon>Schiekvirus</taxon>
        <taxon>Schiekvirus Gvesp1</taxon>
        <taxon>Schiekvirus EfV12</taxon>
    </lineage>
</organism>
<evidence type="ECO:0000256" key="1">
    <source>
        <dbReference type="SAM" id="MobiDB-lite"/>
    </source>
</evidence>
<feature type="region of interest" description="Disordered" evidence="1">
    <location>
        <begin position="72"/>
        <end position="93"/>
    </location>
</feature>